<sequence length="623" mass="72696">MFINIKKYAIILFAFNFYSHIHALSDSSPLYDKMYDAITRISQQMEMFNVHYITKLDEKFVTIMQTISAMDANIKNLQERSQAWDVFTHHMSAWSEHIKSTDQKFDILKKHLDSLPVMENQLQNTDFKIQHIFEKTDLINEKFNEMNKSIKSVGKLKQGSNKAAPPKASQPQRNWSQEDFEQTEILLRLSKIQRLILNQCSVIRLDREFENNSGGGNGNRGIGSEESNDIKSILAQINSNLEKFPHKEIKQSFNLNKKHEKALDALATTVSHIDERTVRIFDTNSYQYKKIQSTYKNTEGEILTFTNNANFLLKKVEKAMKSAVNHRNYSPTPTDNEKCKNSTVVNTTEKSEVTQTQDDSDEVEDDIIDQKEYIQPTKTNCFQLTSGRSGVYTFNNERQFNTGGRDFYQQYCEYSTEGTAWTVIQKRDNFELQEEFNRTWNEYKHGFGNLTKDFWFGNDFIHNLTFEHDMVLRIVLEDFKDNHVWIEYSTFKVENEAERYRLNINDYRGAVADSLLSHDGRNFSTYDDFFTSDNSSLSCVMEMGSGWWWSFILNECAESNLNGIYEPSGIFTNKSDVITKVGIFWKNWLGMSPLKASRMMIRPRDVWFNGNMSVEDYNQLDDV</sequence>
<dbReference type="InterPro" id="IPR037579">
    <property type="entry name" value="FIB_ANG-like"/>
</dbReference>
<dbReference type="OrthoDB" id="282973at2759"/>
<dbReference type="InterPro" id="IPR036056">
    <property type="entry name" value="Fibrinogen-like_C"/>
</dbReference>
<organism evidence="9 10">
    <name type="scientific">Chironomus riparius</name>
    <dbReference type="NCBI Taxonomy" id="315576"/>
    <lineage>
        <taxon>Eukaryota</taxon>
        <taxon>Metazoa</taxon>
        <taxon>Ecdysozoa</taxon>
        <taxon>Arthropoda</taxon>
        <taxon>Hexapoda</taxon>
        <taxon>Insecta</taxon>
        <taxon>Pterygota</taxon>
        <taxon>Neoptera</taxon>
        <taxon>Endopterygota</taxon>
        <taxon>Diptera</taxon>
        <taxon>Nematocera</taxon>
        <taxon>Chironomoidea</taxon>
        <taxon>Chironomidae</taxon>
        <taxon>Chironominae</taxon>
        <taxon>Chironomus</taxon>
    </lineage>
</organism>
<proteinExistence type="predicted"/>
<evidence type="ECO:0000256" key="3">
    <source>
        <dbReference type="ARBA" id="ARBA00022729"/>
    </source>
</evidence>
<dbReference type="Gene3D" id="3.90.215.10">
    <property type="entry name" value="Gamma Fibrinogen, chain A, domain 1"/>
    <property type="match status" value="1"/>
</dbReference>
<dbReference type="SUPFAM" id="SSF56496">
    <property type="entry name" value="Fibrinogen C-terminal domain-like"/>
    <property type="match status" value="1"/>
</dbReference>
<dbReference type="EMBL" id="OU895879">
    <property type="protein sequence ID" value="CAH1730455.1"/>
    <property type="molecule type" value="Genomic_DNA"/>
</dbReference>
<keyword evidence="10" id="KW-1185">Reference proteome</keyword>
<accession>A0A9P0J9N1</accession>
<gene>
    <name evidence="9" type="ORF">CHIRRI_LOCUS12482</name>
</gene>
<feature type="region of interest" description="Disordered" evidence="7">
    <location>
        <begin position="154"/>
        <end position="177"/>
    </location>
</feature>
<reference evidence="9" key="1">
    <citation type="submission" date="2022-01" db="EMBL/GenBank/DDBJ databases">
        <authorList>
            <person name="King R."/>
        </authorList>
    </citation>
    <scope>NUCLEOTIDE SEQUENCE</scope>
</reference>
<evidence type="ECO:0000256" key="6">
    <source>
        <dbReference type="ARBA" id="ARBA00023180"/>
    </source>
</evidence>
<keyword evidence="4" id="KW-0175">Coiled coil</keyword>
<dbReference type="GO" id="GO:0030674">
    <property type="term" value="F:protein-macromolecule adaptor activity"/>
    <property type="evidence" value="ECO:0007669"/>
    <property type="project" value="TreeGrafter"/>
</dbReference>
<evidence type="ECO:0000256" key="5">
    <source>
        <dbReference type="ARBA" id="ARBA00023157"/>
    </source>
</evidence>
<dbReference type="Proteomes" id="UP001153620">
    <property type="component" value="Chromosome 3"/>
</dbReference>
<dbReference type="CDD" id="cd00087">
    <property type="entry name" value="FReD"/>
    <property type="match status" value="1"/>
</dbReference>
<reference evidence="9" key="2">
    <citation type="submission" date="2022-10" db="EMBL/GenBank/DDBJ databases">
        <authorList>
            <consortium name="ENA_rothamsted_submissions"/>
            <consortium name="culmorum"/>
            <person name="King R."/>
        </authorList>
    </citation>
    <scope>NUCLEOTIDE SEQUENCE</scope>
</reference>
<keyword evidence="5" id="KW-1015">Disulfide bond</keyword>
<dbReference type="AlphaFoldDB" id="A0A9P0J9N1"/>
<dbReference type="SMART" id="SM00186">
    <property type="entry name" value="FBG"/>
    <property type="match status" value="1"/>
</dbReference>
<dbReference type="PANTHER" id="PTHR47221">
    <property type="entry name" value="FIBRINOGEN ALPHA CHAIN"/>
    <property type="match status" value="1"/>
</dbReference>
<evidence type="ECO:0000259" key="8">
    <source>
        <dbReference type="PROSITE" id="PS51406"/>
    </source>
</evidence>
<keyword evidence="2" id="KW-0964">Secreted</keyword>
<evidence type="ECO:0000313" key="10">
    <source>
        <dbReference type="Proteomes" id="UP001153620"/>
    </source>
</evidence>
<name>A0A9P0J9N1_9DIPT</name>
<dbReference type="GO" id="GO:0034116">
    <property type="term" value="P:positive regulation of heterotypic cell-cell adhesion"/>
    <property type="evidence" value="ECO:0007669"/>
    <property type="project" value="TreeGrafter"/>
</dbReference>
<dbReference type="PANTHER" id="PTHR47221:SF6">
    <property type="entry name" value="FIBRINOGEN ALPHA CHAIN"/>
    <property type="match status" value="1"/>
</dbReference>
<dbReference type="Pfam" id="PF00147">
    <property type="entry name" value="Fibrinogen_C"/>
    <property type="match status" value="1"/>
</dbReference>
<evidence type="ECO:0000256" key="2">
    <source>
        <dbReference type="ARBA" id="ARBA00022525"/>
    </source>
</evidence>
<protein>
    <recommendedName>
        <fullName evidence="8">Fibrinogen C-terminal domain-containing protein</fullName>
    </recommendedName>
</protein>
<keyword evidence="3" id="KW-0732">Signal</keyword>
<evidence type="ECO:0000313" key="9">
    <source>
        <dbReference type="EMBL" id="CAH1730455.1"/>
    </source>
</evidence>
<dbReference type="GO" id="GO:0005201">
    <property type="term" value="F:extracellular matrix structural constituent"/>
    <property type="evidence" value="ECO:0007669"/>
    <property type="project" value="TreeGrafter"/>
</dbReference>
<dbReference type="GO" id="GO:0005577">
    <property type="term" value="C:fibrinogen complex"/>
    <property type="evidence" value="ECO:0007669"/>
    <property type="project" value="TreeGrafter"/>
</dbReference>
<dbReference type="InterPro" id="IPR014716">
    <property type="entry name" value="Fibrinogen_a/b/g_C_1"/>
</dbReference>
<dbReference type="InterPro" id="IPR002181">
    <property type="entry name" value="Fibrinogen_a/b/g_C_dom"/>
</dbReference>
<evidence type="ECO:0000256" key="1">
    <source>
        <dbReference type="ARBA" id="ARBA00004613"/>
    </source>
</evidence>
<dbReference type="PROSITE" id="PS51406">
    <property type="entry name" value="FIBRINOGEN_C_2"/>
    <property type="match status" value="1"/>
</dbReference>
<comment type="subcellular location">
    <subcellularLocation>
        <location evidence="1">Secreted</location>
    </subcellularLocation>
</comment>
<evidence type="ECO:0000256" key="7">
    <source>
        <dbReference type="SAM" id="MobiDB-lite"/>
    </source>
</evidence>
<feature type="domain" description="Fibrinogen C-terminal" evidence="8">
    <location>
        <begin position="372"/>
        <end position="605"/>
    </location>
</feature>
<evidence type="ECO:0000256" key="4">
    <source>
        <dbReference type="ARBA" id="ARBA00023054"/>
    </source>
</evidence>
<keyword evidence="6" id="KW-0325">Glycoprotein</keyword>